<keyword evidence="5" id="KW-0819">tRNA processing</keyword>
<evidence type="ECO:0000256" key="7">
    <source>
        <dbReference type="ARBA" id="ARBA00037050"/>
    </source>
</evidence>
<dbReference type="GO" id="GO:0016432">
    <property type="term" value="F:tRNA-uridine aminocarboxypropyltransferase activity"/>
    <property type="evidence" value="ECO:0007669"/>
    <property type="project" value="UniProtKB-EC"/>
</dbReference>
<evidence type="ECO:0000259" key="13">
    <source>
        <dbReference type="SMART" id="SM01144"/>
    </source>
</evidence>
<evidence type="ECO:0000256" key="9">
    <source>
        <dbReference type="ARBA" id="ARBA00039242"/>
    </source>
</evidence>
<evidence type="ECO:0000256" key="12">
    <source>
        <dbReference type="SAM" id="MobiDB-lite"/>
    </source>
</evidence>
<dbReference type="InterPro" id="IPR005636">
    <property type="entry name" value="DTW"/>
</dbReference>
<protein>
    <recommendedName>
        <fullName evidence="9">tRNA-uridine aminocarboxypropyltransferase 1</fullName>
        <ecNumber evidence="2">2.5.1.25</ecNumber>
    </recommendedName>
    <alternativeName>
        <fullName evidence="10">DTW domain-containing protein 1</fullName>
    </alternativeName>
</protein>
<evidence type="ECO:0000256" key="8">
    <source>
        <dbReference type="ARBA" id="ARBA00038290"/>
    </source>
</evidence>
<dbReference type="PANTHER" id="PTHR15627:SF8">
    <property type="entry name" value="TRNA-URIDINE AMINOCARBOXYPROPYLTRANSFERASE 1"/>
    <property type="match status" value="1"/>
</dbReference>
<dbReference type="SMART" id="SM01144">
    <property type="entry name" value="DTW"/>
    <property type="match status" value="1"/>
</dbReference>
<comment type="caution">
    <text evidence="14">The sequence shown here is derived from an EMBL/GenBank/DDBJ whole genome shotgun (WGS) entry which is preliminary data.</text>
</comment>
<name>A0A1Y1V1S4_9FUNG</name>
<comment type="function">
    <text evidence="7">Catalyzes the formation of 3-(3-amino-3-carboxypropyl)uridine (acp3U) at position 20 in the D-loop of several cytoplasmic tRNAs (acp3U(20)).</text>
</comment>
<keyword evidence="6" id="KW-0539">Nucleus</keyword>
<dbReference type="OrthoDB" id="660555at2759"/>
<evidence type="ECO:0000256" key="3">
    <source>
        <dbReference type="ARBA" id="ARBA00022679"/>
    </source>
</evidence>
<feature type="region of interest" description="Disordered" evidence="12">
    <location>
        <begin position="1"/>
        <end position="59"/>
    </location>
</feature>
<evidence type="ECO:0000256" key="10">
    <source>
        <dbReference type="ARBA" id="ARBA00042508"/>
    </source>
</evidence>
<dbReference type="STRING" id="1754191.A0A1Y1V1S4"/>
<evidence type="ECO:0000256" key="1">
    <source>
        <dbReference type="ARBA" id="ARBA00004123"/>
    </source>
</evidence>
<reference evidence="14 15" key="2">
    <citation type="submission" date="2016-08" db="EMBL/GenBank/DDBJ databases">
        <title>Pervasive Adenine N6-methylation of Active Genes in Fungi.</title>
        <authorList>
            <consortium name="DOE Joint Genome Institute"/>
            <person name="Mondo S.J."/>
            <person name="Dannebaum R.O."/>
            <person name="Kuo R.C."/>
            <person name="Labutti K."/>
            <person name="Haridas S."/>
            <person name="Kuo A."/>
            <person name="Salamov A."/>
            <person name="Ahrendt S.R."/>
            <person name="Lipzen A."/>
            <person name="Sullivan W."/>
            <person name="Andreopoulos W.B."/>
            <person name="Clum A."/>
            <person name="Lindquist E."/>
            <person name="Daum C."/>
            <person name="Ramamoorthy G.K."/>
            <person name="Gryganskyi A."/>
            <person name="Culley D."/>
            <person name="Magnuson J.K."/>
            <person name="James T.Y."/>
            <person name="O'Malley M.A."/>
            <person name="Stajich J.E."/>
            <person name="Spatafora J.W."/>
            <person name="Visel A."/>
            <person name="Grigoriev I.V."/>
        </authorList>
    </citation>
    <scope>NUCLEOTIDE SEQUENCE [LARGE SCALE GENOMIC DNA]</scope>
    <source>
        <strain evidence="15">finn</strain>
    </source>
</reference>
<dbReference type="Pfam" id="PF03942">
    <property type="entry name" value="DTW"/>
    <property type="match status" value="1"/>
</dbReference>
<gene>
    <name evidence="14" type="ORF">BCR36DRAFT_585674</name>
</gene>
<keyword evidence="15" id="KW-1185">Reference proteome</keyword>
<evidence type="ECO:0000256" key="5">
    <source>
        <dbReference type="ARBA" id="ARBA00022694"/>
    </source>
</evidence>
<keyword evidence="3" id="KW-0808">Transferase</keyword>
<comment type="catalytic activity">
    <reaction evidence="11">
        <text>a uridine in tRNA + S-adenosyl-L-methionine = a 3-[(3S)-3-amino-3-carboxypropyl]uridine in tRNA + S-methyl-5'-thioadenosine + H(+)</text>
        <dbReference type="Rhea" id="RHEA:62432"/>
        <dbReference type="Rhea" id="RHEA-COMP:13339"/>
        <dbReference type="Rhea" id="RHEA-COMP:16092"/>
        <dbReference type="ChEBI" id="CHEBI:15378"/>
        <dbReference type="ChEBI" id="CHEBI:17509"/>
        <dbReference type="ChEBI" id="CHEBI:59789"/>
        <dbReference type="ChEBI" id="CHEBI:65315"/>
        <dbReference type="ChEBI" id="CHEBI:82930"/>
        <dbReference type="EC" id="2.5.1.25"/>
    </reaction>
</comment>
<organism evidence="14 15">
    <name type="scientific">Piromyces finnis</name>
    <dbReference type="NCBI Taxonomy" id="1754191"/>
    <lineage>
        <taxon>Eukaryota</taxon>
        <taxon>Fungi</taxon>
        <taxon>Fungi incertae sedis</taxon>
        <taxon>Chytridiomycota</taxon>
        <taxon>Chytridiomycota incertae sedis</taxon>
        <taxon>Neocallimastigomycetes</taxon>
        <taxon>Neocallimastigales</taxon>
        <taxon>Neocallimastigaceae</taxon>
        <taxon>Piromyces</taxon>
    </lineage>
</organism>
<evidence type="ECO:0000256" key="11">
    <source>
        <dbReference type="ARBA" id="ARBA00048718"/>
    </source>
</evidence>
<accession>A0A1Y1V1S4</accession>
<dbReference type="EMBL" id="MCFH01000040">
    <property type="protein sequence ID" value="ORX45365.1"/>
    <property type="molecule type" value="Genomic_DNA"/>
</dbReference>
<dbReference type="Proteomes" id="UP000193719">
    <property type="component" value="Unassembled WGS sequence"/>
</dbReference>
<dbReference type="InterPro" id="IPR051521">
    <property type="entry name" value="tRNA_Mod/Golgi_Maint"/>
</dbReference>
<dbReference type="PANTHER" id="PTHR15627">
    <property type="entry name" value="NATURAL KILLER CELL-SPECIFIC ANTIGEN KLIP1"/>
    <property type="match status" value="1"/>
</dbReference>
<evidence type="ECO:0000313" key="15">
    <source>
        <dbReference type="Proteomes" id="UP000193719"/>
    </source>
</evidence>
<proteinExistence type="inferred from homology"/>
<evidence type="ECO:0000256" key="4">
    <source>
        <dbReference type="ARBA" id="ARBA00022691"/>
    </source>
</evidence>
<comment type="subcellular location">
    <subcellularLocation>
        <location evidence="1">Nucleus</location>
    </subcellularLocation>
</comment>
<evidence type="ECO:0000256" key="6">
    <source>
        <dbReference type="ARBA" id="ARBA00023242"/>
    </source>
</evidence>
<comment type="similarity">
    <text evidence="8">Belongs to the TDD superfamily. DTWD1 family.</text>
</comment>
<keyword evidence="4" id="KW-0949">S-adenosyl-L-methionine</keyword>
<dbReference type="AlphaFoldDB" id="A0A1Y1V1S4"/>
<dbReference type="EC" id="2.5.1.25" evidence="2"/>
<sequence>MVDSKINENKNEIQKRKNVDEDKEEIEAKKLKSLNEETNEKEKSTNNDNDENKREKRPFENLEIDDYEPLFNSKRELCKKCDKTFKNYCYNCLEVFDSVKKYIPKVKLPLPLDILKHSLELNSKSTALHSKLIAPDDVNIYTSEKMPKYENPERVLLLFPGDDAIPVSEVDPKKYDRVLVIDGTWYQAKILIREPFLQKLQKVTFTQPHTTEFWRFQNLGDEHLATIEAIYYFYQEYEKYCLKANEKLVKSMDNLLYFYAFQWEVIQRHYKSGKSKKGISKRLHNHETYIRK</sequence>
<evidence type="ECO:0000256" key="2">
    <source>
        <dbReference type="ARBA" id="ARBA00012386"/>
    </source>
</evidence>
<reference evidence="14 15" key="1">
    <citation type="submission" date="2016-08" db="EMBL/GenBank/DDBJ databases">
        <title>Genomes of anaerobic fungi encode conserved fungal cellulosomes for biomass hydrolysis.</title>
        <authorList>
            <consortium name="DOE Joint Genome Institute"/>
            <person name="Haitjema C.H."/>
            <person name="Gilmore S.P."/>
            <person name="Henske J.K."/>
            <person name="Solomon K.V."/>
            <person name="De Groot R."/>
            <person name="Kuo A."/>
            <person name="Mondo S.J."/>
            <person name="Salamov A.A."/>
            <person name="Labutti K."/>
            <person name="Zhao Z."/>
            <person name="Chiniquy J."/>
            <person name="Barry K."/>
            <person name="Brewer H.M."/>
            <person name="Purvine S.O."/>
            <person name="Wright A.T."/>
            <person name="Boxma B."/>
            <person name="Van Alen T."/>
            <person name="Hackstein J.H."/>
            <person name="Baker S.E."/>
            <person name="Grigoriev I.V."/>
            <person name="O'Malley M.A."/>
        </authorList>
    </citation>
    <scope>NUCLEOTIDE SEQUENCE [LARGE SCALE GENOMIC DNA]</scope>
    <source>
        <strain evidence="15">finn</strain>
    </source>
</reference>
<dbReference type="GO" id="GO:0005634">
    <property type="term" value="C:nucleus"/>
    <property type="evidence" value="ECO:0007669"/>
    <property type="project" value="UniProtKB-SubCell"/>
</dbReference>
<evidence type="ECO:0000313" key="14">
    <source>
        <dbReference type="EMBL" id="ORX45365.1"/>
    </source>
</evidence>
<dbReference type="GO" id="GO:0008033">
    <property type="term" value="P:tRNA processing"/>
    <property type="evidence" value="ECO:0007669"/>
    <property type="project" value="UniProtKB-KW"/>
</dbReference>
<feature type="domain" description="DTW" evidence="13">
    <location>
        <begin position="85"/>
        <end position="271"/>
    </location>
</feature>